<keyword evidence="2" id="KW-1185">Reference proteome</keyword>
<dbReference type="EMBL" id="CCKQ01016240">
    <property type="protein sequence ID" value="CDW88121.1"/>
    <property type="molecule type" value="Genomic_DNA"/>
</dbReference>
<dbReference type="OMA" id="NAKGANC"/>
<dbReference type="OrthoDB" id="5596992at2759"/>
<evidence type="ECO:0000313" key="2">
    <source>
        <dbReference type="Proteomes" id="UP000039865"/>
    </source>
</evidence>
<reference evidence="1 2" key="1">
    <citation type="submission" date="2014-06" db="EMBL/GenBank/DDBJ databases">
        <authorList>
            <person name="Swart Estienne"/>
        </authorList>
    </citation>
    <scope>NUCLEOTIDE SEQUENCE [LARGE SCALE GENOMIC DNA]</scope>
    <source>
        <strain evidence="1 2">130c</strain>
    </source>
</reference>
<name>A0A078B1B8_STYLE</name>
<dbReference type="Proteomes" id="UP000039865">
    <property type="component" value="Unassembled WGS sequence"/>
</dbReference>
<gene>
    <name evidence="1" type="primary">Contig4298.g4602</name>
    <name evidence="1" type="ORF">STYLEM_17237</name>
</gene>
<evidence type="ECO:0000313" key="1">
    <source>
        <dbReference type="EMBL" id="CDW88121.1"/>
    </source>
</evidence>
<protein>
    <submittedName>
        <fullName evidence="1">Uncharacterized protein</fullName>
    </submittedName>
</protein>
<dbReference type="AlphaFoldDB" id="A0A078B1B8"/>
<dbReference type="InParanoid" id="A0A078B1B8"/>
<organism evidence="1 2">
    <name type="scientific">Stylonychia lemnae</name>
    <name type="common">Ciliate</name>
    <dbReference type="NCBI Taxonomy" id="5949"/>
    <lineage>
        <taxon>Eukaryota</taxon>
        <taxon>Sar</taxon>
        <taxon>Alveolata</taxon>
        <taxon>Ciliophora</taxon>
        <taxon>Intramacronucleata</taxon>
        <taxon>Spirotrichea</taxon>
        <taxon>Stichotrichia</taxon>
        <taxon>Sporadotrichida</taxon>
        <taxon>Oxytrichidae</taxon>
        <taxon>Stylonychinae</taxon>
        <taxon>Stylonychia</taxon>
    </lineage>
</organism>
<proteinExistence type="predicted"/>
<sequence>MIYPHLKPIIHLFSYLIAAITKSIWKVAIHKVSYKINLFIPVLPVPKFELLYQENKLDQEIVTKEEQKDIQPVKKPQESLKGSLINTKEQLLADAKEEGIVQKVYEWAVGLMMKEKERLKSLGVEPIDLEIIDMSLLVEGKKKQINRVIFNSEFDFKKVTNILISQSVPCDLRPGYQYVNVILYATSVSQIPLIFPYVYKTRIRNQYGKNNLKHWVLINKKFEEASHLVNNYETIK</sequence>
<accession>A0A078B1B8</accession>